<feature type="domain" description="DinB-like" evidence="1">
    <location>
        <begin position="34"/>
        <end position="165"/>
    </location>
</feature>
<dbReference type="RefSeq" id="WP_379835453.1">
    <property type="nucleotide sequence ID" value="NZ_JBHRYQ010000001.1"/>
</dbReference>
<reference evidence="3" key="1">
    <citation type="journal article" date="2019" name="Int. J. Syst. Evol. Microbiol.">
        <title>The Global Catalogue of Microorganisms (GCM) 10K type strain sequencing project: providing services to taxonomists for standard genome sequencing and annotation.</title>
        <authorList>
            <consortium name="The Broad Institute Genomics Platform"/>
            <consortium name="The Broad Institute Genome Sequencing Center for Infectious Disease"/>
            <person name="Wu L."/>
            <person name="Ma J."/>
        </authorList>
    </citation>
    <scope>NUCLEOTIDE SEQUENCE [LARGE SCALE GENOMIC DNA]</scope>
    <source>
        <strain evidence="3">CECT 7956</strain>
    </source>
</reference>
<keyword evidence="2" id="KW-0808">Transferase</keyword>
<comment type="caution">
    <text evidence="2">The sequence shown here is derived from an EMBL/GenBank/DDBJ whole genome shotgun (WGS) entry which is preliminary data.</text>
</comment>
<gene>
    <name evidence="2" type="ORF">ACFOOI_04260</name>
</gene>
<dbReference type="GO" id="GO:0016740">
    <property type="term" value="F:transferase activity"/>
    <property type="evidence" value="ECO:0007669"/>
    <property type="project" value="UniProtKB-KW"/>
</dbReference>
<dbReference type="Pfam" id="PF12867">
    <property type="entry name" value="DinB_2"/>
    <property type="match status" value="1"/>
</dbReference>
<dbReference type="InterPro" id="IPR024775">
    <property type="entry name" value="DinB-like"/>
</dbReference>
<dbReference type="Gene3D" id="1.20.120.450">
    <property type="entry name" value="dinb family like domain"/>
    <property type="match status" value="1"/>
</dbReference>
<dbReference type="InterPro" id="IPR034660">
    <property type="entry name" value="DinB/YfiT-like"/>
</dbReference>
<dbReference type="Proteomes" id="UP001595616">
    <property type="component" value="Unassembled WGS sequence"/>
</dbReference>
<evidence type="ECO:0000259" key="1">
    <source>
        <dbReference type="Pfam" id="PF12867"/>
    </source>
</evidence>
<sequence length="171" mass="19548">MENLQYPIGRFDNTKEVSPSELKKAIAYLADFPKILNKLTSNLSDQVLDKTYRPDGWSIRQLVHHIADSHGNMFIRFKCALTEENPTIKGYSEGAWANLPDSKLPISVSLPIIEGLHIRLNSLLDSMSEADFEKTFYHPGYQRTYVLKGVVALYAWHSEHHLEHIKIAINN</sequence>
<dbReference type="NCBIfam" id="NF009807">
    <property type="entry name" value="PRK13291.1"/>
    <property type="match status" value="1"/>
</dbReference>
<dbReference type="SUPFAM" id="SSF109854">
    <property type="entry name" value="DinB/YfiT-like putative metalloenzymes"/>
    <property type="match status" value="1"/>
</dbReference>
<accession>A0ABV7YU39</accession>
<evidence type="ECO:0000313" key="3">
    <source>
        <dbReference type="Proteomes" id="UP001595616"/>
    </source>
</evidence>
<name>A0ABV7YU39_9BACT</name>
<proteinExistence type="predicted"/>
<protein>
    <submittedName>
        <fullName evidence="2">YfiT family bacillithiol transferase</fullName>
    </submittedName>
</protein>
<keyword evidence="3" id="KW-1185">Reference proteome</keyword>
<organism evidence="2 3">
    <name type="scientific">Lacihabitans lacunae</name>
    <dbReference type="NCBI Taxonomy" id="1028214"/>
    <lineage>
        <taxon>Bacteria</taxon>
        <taxon>Pseudomonadati</taxon>
        <taxon>Bacteroidota</taxon>
        <taxon>Cytophagia</taxon>
        <taxon>Cytophagales</taxon>
        <taxon>Leadbetterellaceae</taxon>
        <taxon>Lacihabitans</taxon>
    </lineage>
</organism>
<dbReference type="EMBL" id="JBHRYQ010000001">
    <property type="protein sequence ID" value="MFC3809860.1"/>
    <property type="molecule type" value="Genomic_DNA"/>
</dbReference>
<evidence type="ECO:0000313" key="2">
    <source>
        <dbReference type="EMBL" id="MFC3809860.1"/>
    </source>
</evidence>